<feature type="domain" description="Glycosyltransferase subfamily 4-like N-terminal" evidence="2">
    <location>
        <begin position="28"/>
        <end position="199"/>
    </location>
</feature>
<dbReference type="SUPFAM" id="SSF53756">
    <property type="entry name" value="UDP-Glycosyltransferase/glycogen phosphorylase"/>
    <property type="match status" value="1"/>
</dbReference>
<dbReference type="PANTHER" id="PTHR45947:SF3">
    <property type="entry name" value="SULFOQUINOVOSYL TRANSFERASE SQD2"/>
    <property type="match status" value="1"/>
</dbReference>
<dbReference type="Pfam" id="PF13439">
    <property type="entry name" value="Glyco_transf_4"/>
    <property type="match status" value="1"/>
</dbReference>
<comment type="caution">
    <text evidence="3">The sequence shown here is derived from an EMBL/GenBank/DDBJ whole genome shotgun (WGS) entry which is preliminary data.</text>
</comment>
<dbReference type="GO" id="GO:0016757">
    <property type="term" value="F:glycosyltransferase activity"/>
    <property type="evidence" value="ECO:0007669"/>
    <property type="project" value="InterPro"/>
</dbReference>
<feature type="domain" description="Glycosyl transferase family 1" evidence="1">
    <location>
        <begin position="227"/>
        <end position="372"/>
    </location>
</feature>
<protein>
    <submittedName>
        <fullName evidence="3">Glycosyltransferase</fullName>
    </submittedName>
</protein>
<reference evidence="3" key="1">
    <citation type="submission" date="2019-12" db="EMBL/GenBank/DDBJ databases">
        <title>High-Quality draft genome sequences of three cyanobacteria isolated from the limestone walls of the Old Cathedral of Coimbra.</title>
        <authorList>
            <person name="Tiago I."/>
            <person name="Soares F."/>
            <person name="Portugal A."/>
        </authorList>
    </citation>
    <scope>NUCLEOTIDE SEQUENCE</scope>
    <source>
        <strain evidence="3">A</strain>
    </source>
</reference>
<evidence type="ECO:0000259" key="1">
    <source>
        <dbReference type="Pfam" id="PF00534"/>
    </source>
</evidence>
<dbReference type="AlphaFoldDB" id="A0A8J7ZCG9"/>
<sequence>MSSNKVRTLAFLVTAFPPEVSGSSHFNWARAQWFAKQGYRVIVFAPDGQQSSDFLVSKFDKNADKNLLIERYSSKPWIPYKLTYVPTFLAARQISKKLATYQPDLIVMTDVERYFLLSAWHLPGRSFAQQHQVPYLAEYHTDVYNFSSTYPGWQWLRSFVRRSRLLSYLYHQLDRTICPSTAASKSCQEMGIQNTQVIPFFGTDISTYHPDRRDRAWLEPWLSPQEQPNKVLVFLGRLGFEKRVDLLIEAFAKLQRSQPNCSLLIVGDGPADVVGSLKRLAEPISNIHFTGFLLGETKANVLASCDVFCSPSPYETFGLTVVEAMASGVPVVTVDSGAVAEYLIDGVNGYLVPPNSVEGLTNQLEKVVLSDNTDLIQRALRDANKFSVEHGCQNLDDYYQHLLGMSQDSQTLTSLSRM</sequence>
<proteinExistence type="predicted"/>
<accession>A0A8J7ZCG9</accession>
<dbReference type="RefSeq" id="WP_162424952.1">
    <property type="nucleotide sequence ID" value="NZ_WVIE01000030.1"/>
</dbReference>
<keyword evidence="4" id="KW-1185">Reference proteome</keyword>
<dbReference type="EMBL" id="WVIE01000030">
    <property type="protein sequence ID" value="NDJ19425.1"/>
    <property type="molecule type" value="Genomic_DNA"/>
</dbReference>
<evidence type="ECO:0000313" key="3">
    <source>
        <dbReference type="EMBL" id="NDJ19425.1"/>
    </source>
</evidence>
<dbReference type="Gene3D" id="3.40.50.2000">
    <property type="entry name" value="Glycogen Phosphorylase B"/>
    <property type="match status" value="2"/>
</dbReference>
<evidence type="ECO:0000259" key="2">
    <source>
        <dbReference type="Pfam" id="PF13439"/>
    </source>
</evidence>
<dbReference type="InterPro" id="IPR050194">
    <property type="entry name" value="Glycosyltransferase_grp1"/>
</dbReference>
<dbReference type="PANTHER" id="PTHR45947">
    <property type="entry name" value="SULFOQUINOVOSYL TRANSFERASE SQD2"/>
    <property type="match status" value="1"/>
</dbReference>
<evidence type="ECO:0000313" key="4">
    <source>
        <dbReference type="Proteomes" id="UP000646053"/>
    </source>
</evidence>
<dbReference type="Pfam" id="PF00534">
    <property type="entry name" value="Glycos_transf_1"/>
    <property type="match status" value="1"/>
</dbReference>
<dbReference type="Proteomes" id="UP000646053">
    <property type="component" value="Unassembled WGS sequence"/>
</dbReference>
<gene>
    <name evidence="3" type="ORF">GS601_19400</name>
</gene>
<dbReference type="InterPro" id="IPR001296">
    <property type="entry name" value="Glyco_trans_1"/>
</dbReference>
<name>A0A8J7ZCG9_9CYAN</name>
<organism evidence="3 4">
    <name type="scientific">Myxacorys almedinensis A</name>
    <dbReference type="NCBI Taxonomy" id="2690445"/>
    <lineage>
        <taxon>Bacteria</taxon>
        <taxon>Bacillati</taxon>
        <taxon>Cyanobacteriota</taxon>
        <taxon>Cyanophyceae</taxon>
        <taxon>Leptolyngbyales</taxon>
        <taxon>Leptolyngbyaceae</taxon>
        <taxon>Myxacorys</taxon>
        <taxon>Myxacorys almedinensis</taxon>
    </lineage>
</organism>
<dbReference type="InterPro" id="IPR028098">
    <property type="entry name" value="Glyco_trans_4-like_N"/>
</dbReference>